<evidence type="ECO:0000313" key="8">
    <source>
        <dbReference type="Proteomes" id="UP001634413"/>
    </source>
</evidence>
<dbReference type="Gene3D" id="2.60.40.10">
    <property type="entry name" value="Immunoglobulins"/>
    <property type="match status" value="2"/>
</dbReference>
<protein>
    <submittedName>
        <fullName evidence="7">SpaH/EbpB family LPXTG-anchored major pilin</fullName>
    </submittedName>
</protein>
<dbReference type="Pfam" id="PF17802">
    <property type="entry name" value="SpaA"/>
    <property type="match status" value="2"/>
</dbReference>
<gene>
    <name evidence="7" type="ORF">ABDJ34_08590</name>
</gene>
<reference evidence="7 8" key="1">
    <citation type="journal article" date="2024" name="Anaerobe">
        <title>The identification of Finegoldia dalianensis sp. nov., isolated from the pus of a patient with skin abscess and genomic analysis of the strains belonging to Finegoldia genus.</title>
        <authorList>
            <person name="Li Y."/>
            <person name="Wang Y."/>
            <person name="Xiao D."/>
            <person name="Wang J."/>
            <person name="Jin D."/>
        </authorList>
    </citation>
    <scope>NUCLEOTIDE SEQUENCE [LARGE SCALE GENOMIC DNA]</scope>
    <source>
        <strain evidence="7 8">LY240594</strain>
    </source>
</reference>
<keyword evidence="4" id="KW-0472">Membrane</keyword>
<dbReference type="InterPro" id="IPR026466">
    <property type="entry name" value="Fim_isopep_form_D2_dom"/>
</dbReference>
<dbReference type="Proteomes" id="UP001634413">
    <property type="component" value="Unassembled WGS sequence"/>
</dbReference>
<dbReference type="InterPro" id="IPR048052">
    <property type="entry name" value="FM1-like"/>
</dbReference>
<dbReference type="PANTHER" id="PTHR36108">
    <property type="entry name" value="COLOSSIN-B-RELATED"/>
    <property type="match status" value="1"/>
</dbReference>
<evidence type="ECO:0000259" key="6">
    <source>
        <dbReference type="Pfam" id="PF17802"/>
    </source>
</evidence>
<organism evidence="7 8">
    <name type="scientific">Finegoldia dalianensis</name>
    <dbReference type="NCBI Taxonomy" id="3145239"/>
    <lineage>
        <taxon>Bacteria</taxon>
        <taxon>Bacillati</taxon>
        <taxon>Bacillota</taxon>
        <taxon>Tissierellia</taxon>
        <taxon>Tissierellales</taxon>
        <taxon>Peptoniphilaceae</taxon>
        <taxon>Finegoldia</taxon>
    </lineage>
</organism>
<dbReference type="EMBL" id="JBDLBQ010000007">
    <property type="protein sequence ID" value="MFN2102959.1"/>
    <property type="molecule type" value="Genomic_DNA"/>
</dbReference>
<name>A0ABW9KEK5_9FIRM</name>
<comment type="similarity">
    <text evidence="1">Belongs to the serine-aspartate repeat-containing protein (SDr) family.</text>
</comment>
<comment type="caution">
    <text evidence="7">The sequence shown here is derived from an EMBL/GenBank/DDBJ whole genome shotgun (WGS) entry which is preliminary data.</text>
</comment>
<dbReference type="NCBIfam" id="TIGR04226">
    <property type="entry name" value="RrgB_K2N_iso_D2"/>
    <property type="match status" value="1"/>
</dbReference>
<dbReference type="InterPro" id="IPR013783">
    <property type="entry name" value="Ig-like_fold"/>
</dbReference>
<feature type="chain" id="PRO_5046049423" evidence="5">
    <location>
        <begin position="32"/>
        <end position="596"/>
    </location>
</feature>
<dbReference type="Gene3D" id="2.60.40.740">
    <property type="match status" value="1"/>
</dbReference>
<dbReference type="NCBIfam" id="TIGR01167">
    <property type="entry name" value="LPXTG_anchor"/>
    <property type="match status" value="1"/>
</dbReference>
<evidence type="ECO:0000256" key="2">
    <source>
        <dbReference type="ARBA" id="ARBA00022525"/>
    </source>
</evidence>
<sequence length="596" mass="65524">MNFKNGIKKIGAGLALSAMLLTSVVPINSFAADTQPVYTINIKAANKQTDGAEYSVLRTKKMLETGELVAEKTPVQVQKVTLANGSAQVKVNEKGVYQLKPVKRAKGYLLDQKEDGKSAQVSFPLISKGSVSANQVFEFQTKNRPLVKDVEFIKYGNDKKTPLANVTFELRQTHSPKTIDSSNKVSEWQEIDKATQDKNKKVYTTKEDGKLVYSNLSEGKYELVETATANGYELNQNKNTFTVTQKNNVATIEASTITGSNLLVNYLSPVPEKSIVQTAGEAKTTTVNVDIPYVYDLKFKTPADIKDYVILKMIDKLDSRLEVLGVTSITQTDNKNLDITDKTELDKLVKIEGNNVTVDLKSQIAKLVPDKEVHVYLKTKIKSTTVTKTPINNSYDIVYNNGKLGDPTIEKKKTSTDDNSTVTTPQFGSIKFTKTKSDGKTPLEGATFRIFRLGSDKIFTPIKPGDKTEITVNYQKVNSLKEAVGTKAYVNPTTGKEIPDVVSGKNGVVEFKNLPYGQYVIYEVKAPANYNVKQDGLKVDVNAKTEEVVLKNVKNYSTEENVPGTGTKGAMIFAIVGVGLVAGSIYVARRKKDLAK</sequence>
<proteinExistence type="inferred from homology"/>
<evidence type="ECO:0000256" key="3">
    <source>
        <dbReference type="ARBA" id="ARBA00022729"/>
    </source>
</evidence>
<keyword evidence="4" id="KW-0812">Transmembrane</keyword>
<dbReference type="InterPro" id="IPR041033">
    <property type="entry name" value="SpaA_PFL_dom_1"/>
</dbReference>
<feature type="transmembrane region" description="Helical" evidence="4">
    <location>
        <begin position="569"/>
        <end position="588"/>
    </location>
</feature>
<keyword evidence="3 5" id="KW-0732">Signal</keyword>
<feature type="domain" description="SpaA-like prealbumin fold" evidence="6">
    <location>
        <begin position="428"/>
        <end position="553"/>
    </location>
</feature>
<keyword evidence="4" id="KW-1133">Transmembrane helix</keyword>
<dbReference type="NCBIfam" id="NF033902">
    <property type="entry name" value="iso_D2_wall_anc"/>
    <property type="match status" value="1"/>
</dbReference>
<feature type="signal peptide" evidence="5">
    <location>
        <begin position="1"/>
        <end position="31"/>
    </location>
</feature>
<feature type="domain" description="SpaA-like prealbumin fold" evidence="6">
    <location>
        <begin position="149"/>
        <end position="254"/>
    </location>
</feature>
<evidence type="ECO:0000313" key="7">
    <source>
        <dbReference type="EMBL" id="MFN2102959.1"/>
    </source>
</evidence>
<evidence type="ECO:0000256" key="5">
    <source>
        <dbReference type="SAM" id="SignalP"/>
    </source>
</evidence>
<keyword evidence="2" id="KW-0964">Secreted</keyword>
<evidence type="ECO:0000256" key="4">
    <source>
        <dbReference type="SAM" id="Phobius"/>
    </source>
</evidence>
<accession>A0ABW9KEK5</accession>
<evidence type="ECO:0000256" key="1">
    <source>
        <dbReference type="ARBA" id="ARBA00007257"/>
    </source>
</evidence>
<keyword evidence="8" id="KW-1185">Reference proteome</keyword>
<dbReference type="PANTHER" id="PTHR36108:SF13">
    <property type="entry name" value="COLOSSIN-B-RELATED"/>
    <property type="match status" value="1"/>
</dbReference>
<dbReference type="RefSeq" id="WP_412702094.1">
    <property type="nucleotide sequence ID" value="NZ_JBDLBQ010000007.1"/>
</dbReference>